<keyword evidence="6" id="KW-1185">Reference proteome</keyword>
<comment type="caution">
    <text evidence="5">The sequence shown here is derived from an EMBL/GenBank/DDBJ whole genome shotgun (WGS) entry which is preliminary data.</text>
</comment>
<keyword evidence="1" id="KW-0488">Methylation</keyword>
<reference evidence="5" key="1">
    <citation type="journal article" date="2021" name="Open Biol.">
        <title>Shared evolutionary footprints suggest mitochondrial oxidative damage underlies multiple complex I losses in fungi.</title>
        <authorList>
            <person name="Schikora-Tamarit M.A."/>
            <person name="Marcet-Houben M."/>
            <person name="Nosek J."/>
            <person name="Gabaldon T."/>
        </authorList>
    </citation>
    <scope>NUCLEOTIDE SEQUENCE</scope>
    <source>
        <strain evidence="5">CBS6341</strain>
    </source>
</reference>
<feature type="region of interest" description="Disordered" evidence="4">
    <location>
        <begin position="1"/>
        <end position="35"/>
    </location>
</feature>
<evidence type="ECO:0000256" key="2">
    <source>
        <dbReference type="ARBA" id="ARBA00022741"/>
    </source>
</evidence>
<gene>
    <name evidence="5" type="ORF">WICMUC_002884</name>
</gene>
<dbReference type="GO" id="GO:0003924">
    <property type="term" value="F:GTPase activity"/>
    <property type="evidence" value="ECO:0007669"/>
    <property type="project" value="InterPro"/>
</dbReference>
<dbReference type="SUPFAM" id="SSF52540">
    <property type="entry name" value="P-loop containing nucleoside triphosphate hydrolases"/>
    <property type="match status" value="1"/>
</dbReference>
<evidence type="ECO:0000256" key="3">
    <source>
        <dbReference type="ARBA" id="ARBA00023134"/>
    </source>
</evidence>
<organism evidence="5 6">
    <name type="scientific">Wickerhamomyces mucosus</name>
    <dbReference type="NCBI Taxonomy" id="1378264"/>
    <lineage>
        <taxon>Eukaryota</taxon>
        <taxon>Fungi</taxon>
        <taxon>Dikarya</taxon>
        <taxon>Ascomycota</taxon>
        <taxon>Saccharomycotina</taxon>
        <taxon>Saccharomycetes</taxon>
        <taxon>Phaffomycetales</taxon>
        <taxon>Wickerhamomycetaceae</taxon>
        <taxon>Wickerhamomyces</taxon>
    </lineage>
</organism>
<feature type="compositionally biased region" description="Polar residues" evidence="4">
    <location>
        <begin position="1"/>
        <end position="12"/>
    </location>
</feature>
<evidence type="ECO:0000313" key="5">
    <source>
        <dbReference type="EMBL" id="KAH3675052.1"/>
    </source>
</evidence>
<dbReference type="EMBL" id="JAEUBF010000782">
    <property type="protein sequence ID" value="KAH3675052.1"/>
    <property type="molecule type" value="Genomic_DNA"/>
</dbReference>
<dbReference type="GO" id="GO:0007264">
    <property type="term" value="P:small GTPase-mediated signal transduction"/>
    <property type="evidence" value="ECO:0007669"/>
    <property type="project" value="InterPro"/>
</dbReference>
<dbReference type="NCBIfam" id="TIGR00231">
    <property type="entry name" value="small_GTP"/>
    <property type="match status" value="1"/>
</dbReference>
<dbReference type="InterPro" id="IPR001806">
    <property type="entry name" value="Small_GTPase"/>
</dbReference>
<dbReference type="AlphaFoldDB" id="A0A9P8PNB5"/>
<evidence type="ECO:0000256" key="4">
    <source>
        <dbReference type="SAM" id="MobiDB-lite"/>
    </source>
</evidence>
<dbReference type="PRINTS" id="PR00449">
    <property type="entry name" value="RASTRNSFRMNG"/>
</dbReference>
<sequence length="343" mass="39187">MYYHSSTIYHSNRNNDENASLAGANNPKTCKTEKPKSQTVSVEVKHNQLRSQQSAIARQNLCNNFSQSDPFYKMPPLTADSSSQHFNFRNHGNKKVKISSVVIVGDPSCGKTSLILTYLNKNVTLPDKSVLFDTYEKIIHFNNADTSIKLQIWDFPGDEYFDRFRPLGYANAKSILICFSIVNINSLNNIKERWIPEILKYCPNAYKIIVGTGSEVRFDDSKVHKIPSYQYCYNFSKSLGCKYMECSLIDQKSCSNAFHQIAVWNIDELNQQNFATKTTKKLSIHNTVRSTASVKSLHINHEHCLGSSLTEDISNFNKELSPTPTKFQRQTSYRENKSRCNIM</sequence>
<reference evidence="5" key="2">
    <citation type="submission" date="2021-01" db="EMBL/GenBank/DDBJ databases">
        <authorList>
            <person name="Schikora-Tamarit M.A."/>
        </authorList>
    </citation>
    <scope>NUCLEOTIDE SEQUENCE</scope>
    <source>
        <strain evidence="5">CBS6341</strain>
    </source>
</reference>
<proteinExistence type="predicted"/>
<dbReference type="InterPro" id="IPR003578">
    <property type="entry name" value="Small_GTPase_Rho"/>
</dbReference>
<dbReference type="SMART" id="SM00175">
    <property type="entry name" value="RAB"/>
    <property type="match status" value="1"/>
</dbReference>
<dbReference type="GO" id="GO:0005525">
    <property type="term" value="F:GTP binding"/>
    <property type="evidence" value="ECO:0007669"/>
    <property type="project" value="UniProtKB-KW"/>
</dbReference>
<keyword evidence="2" id="KW-0547">Nucleotide-binding</keyword>
<dbReference type="InterPro" id="IPR005225">
    <property type="entry name" value="Small_GTP-bd"/>
</dbReference>
<protein>
    <submittedName>
        <fullName evidence="5">Uncharacterized protein</fullName>
    </submittedName>
</protein>
<dbReference type="SMART" id="SM00174">
    <property type="entry name" value="RHO"/>
    <property type="match status" value="1"/>
</dbReference>
<dbReference type="Gene3D" id="3.40.50.300">
    <property type="entry name" value="P-loop containing nucleotide triphosphate hydrolases"/>
    <property type="match status" value="1"/>
</dbReference>
<dbReference type="Pfam" id="PF00071">
    <property type="entry name" value="Ras"/>
    <property type="match status" value="1"/>
</dbReference>
<dbReference type="InterPro" id="IPR027417">
    <property type="entry name" value="P-loop_NTPase"/>
</dbReference>
<dbReference type="PANTHER" id="PTHR24072">
    <property type="entry name" value="RHO FAMILY GTPASE"/>
    <property type="match status" value="1"/>
</dbReference>
<dbReference type="OrthoDB" id="25896at2759"/>
<evidence type="ECO:0000313" key="6">
    <source>
        <dbReference type="Proteomes" id="UP000769528"/>
    </source>
</evidence>
<evidence type="ECO:0000256" key="1">
    <source>
        <dbReference type="ARBA" id="ARBA00022481"/>
    </source>
</evidence>
<dbReference type="PROSITE" id="PS51420">
    <property type="entry name" value="RHO"/>
    <property type="match status" value="1"/>
</dbReference>
<keyword evidence="3" id="KW-0342">GTP-binding</keyword>
<dbReference type="PROSITE" id="PS51419">
    <property type="entry name" value="RAB"/>
    <property type="match status" value="1"/>
</dbReference>
<dbReference type="Proteomes" id="UP000769528">
    <property type="component" value="Unassembled WGS sequence"/>
</dbReference>
<accession>A0A9P8PNB5</accession>
<name>A0A9P8PNB5_9ASCO</name>